<evidence type="ECO:0000313" key="1">
    <source>
        <dbReference type="EMBL" id="MBD2844042.1"/>
    </source>
</evidence>
<protein>
    <submittedName>
        <fullName evidence="1">Uncharacterized protein</fullName>
    </submittedName>
</protein>
<dbReference type="AlphaFoldDB" id="A0A927BPT1"/>
<dbReference type="EMBL" id="JACXIZ010000007">
    <property type="protein sequence ID" value="MBD2844042.1"/>
    <property type="molecule type" value="Genomic_DNA"/>
</dbReference>
<dbReference type="Proteomes" id="UP000621560">
    <property type="component" value="Unassembled WGS sequence"/>
</dbReference>
<accession>A0A927BPT1</accession>
<keyword evidence="2" id="KW-1185">Reference proteome</keyword>
<name>A0A927BPT1_9BACL</name>
<proteinExistence type="predicted"/>
<dbReference type="RefSeq" id="WP_190914339.1">
    <property type="nucleotide sequence ID" value="NZ_JACXIZ010000007.1"/>
</dbReference>
<reference evidence="1" key="1">
    <citation type="submission" date="2020-09" db="EMBL/GenBank/DDBJ databases">
        <title>A novel bacterium of genus Paenibacillus, isolated from South China Sea.</title>
        <authorList>
            <person name="Huang H."/>
            <person name="Mo K."/>
            <person name="Hu Y."/>
        </authorList>
    </citation>
    <scope>NUCLEOTIDE SEQUENCE</scope>
    <source>
        <strain evidence="1">IB182496</strain>
    </source>
</reference>
<evidence type="ECO:0000313" key="2">
    <source>
        <dbReference type="Proteomes" id="UP000621560"/>
    </source>
</evidence>
<sequence length="50" mass="5477">MADNLGRFESPISLPAPVNYAIVGAGLLAGYERALMFRSHWLLDAMDRLG</sequence>
<organism evidence="1 2">
    <name type="scientific">Paenibacillus sabuli</name>
    <dbReference type="NCBI Taxonomy" id="2772509"/>
    <lineage>
        <taxon>Bacteria</taxon>
        <taxon>Bacillati</taxon>
        <taxon>Bacillota</taxon>
        <taxon>Bacilli</taxon>
        <taxon>Bacillales</taxon>
        <taxon>Paenibacillaceae</taxon>
        <taxon>Paenibacillus</taxon>
    </lineage>
</organism>
<gene>
    <name evidence="1" type="ORF">IDH44_02470</name>
</gene>
<comment type="caution">
    <text evidence="1">The sequence shown here is derived from an EMBL/GenBank/DDBJ whole genome shotgun (WGS) entry which is preliminary data.</text>
</comment>